<name>A0A518K229_9BACT</name>
<feature type="domain" description="HTH cro/C1-type" evidence="1">
    <location>
        <begin position="35"/>
        <end position="88"/>
    </location>
</feature>
<dbReference type="InterPro" id="IPR001387">
    <property type="entry name" value="Cro/C1-type_HTH"/>
</dbReference>
<dbReference type="AlphaFoldDB" id="A0A518K229"/>
<proteinExistence type="predicted"/>
<evidence type="ECO:0000313" key="3">
    <source>
        <dbReference type="Proteomes" id="UP000316426"/>
    </source>
</evidence>
<organism evidence="2 3">
    <name type="scientific">Botrimarina mediterranea</name>
    <dbReference type="NCBI Taxonomy" id="2528022"/>
    <lineage>
        <taxon>Bacteria</taxon>
        <taxon>Pseudomonadati</taxon>
        <taxon>Planctomycetota</taxon>
        <taxon>Planctomycetia</taxon>
        <taxon>Pirellulales</taxon>
        <taxon>Lacipirellulaceae</taxon>
        <taxon>Botrimarina</taxon>
    </lineage>
</organism>
<reference evidence="2 3" key="1">
    <citation type="submission" date="2019-02" db="EMBL/GenBank/DDBJ databases">
        <title>Deep-cultivation of Planctomycetes and their phenomic and genomic characterization uncovers novel biology.</title>
        <authorList>
            <person name="Wiegand S."/>
            <person name="Jogler M."/>
            <person name="Boedeker C."/>
            <person name="Pinto D."/>
            <person name="Vollmers J."/>
            <person name="Rivas-Marin E."/>
            <person name="Kohn T."/>
            <person name="Peeters S.H."/>
            <person name="Heuer A."/>
            <person name="Rast P."/>
            <person name="Oberbeckmann S."/>
            <person name="Bunk B."/>
            <person name="Jeske O."/>
            <person name="Meyerdierks A."/>
            <person name="Storesund J.E."/>
            <person name="Kallscheuer N."/>
            <person name="Luecker S."/>
            <person name="Lage O.M."/>
            <person name="Pohl T."/>
            <person name="Merkel B.J."/>
            <person name="Hornburger P."/>
            <person name="Mueller R.-W."/>
            <person name="Bruemmer F."/>
            <person name="Labrenz M."/>
            <person name="Spormann A.M."/>
            <person name="Op den Camp H."/>
            <person name="Overmann J."/>
            <person name="Amann R."/>
            <person name="Jetten M.S.M."/>
            <person name="Mascher T."/>
            <person name="Medema M.H."/>
            <person name="Devos D.P."/>
            <person name="Kaster A.-K."/>
            <person name="Ovreas L."/>
            <person name="Rohde M."/>
            <person name="Galperin M.Y."/>
            <person name="Jogler C."/>
        </authorList>
    </citation>
    <scope>NUCLEOTIDE SEQUENCE [LARGE SCALE GENOMIC DNA]</scope>
    <source>
        <strain evidence="2 3">Spa11</strain>
    </source>
</reference>
<dbReference type="GO" id="GO:0003677">
    <property type="term" value="F:DNA binding"/>
    <property type="evidence" value="ECO:0007669"/>
    <property type="project" value="InterPro"/>
</dbReference>
<gene>
    <name evidence="2" type="ORF">Spa11_00320</name>
</gene>
<accession>A0A518K229</accession>
<keyword evidence="3" id="KW-1185">Reference proteome</keyword>
<dbReference type="Proteomes" id="UP000316426">
    <property type="component" value="Chromosome"/>
</dbReference>
<dbReference type="EMBL" id="CP036349">
    <property type="protein sequence ID" value="QDV71863.1"/>
    <property type="molecule type" value="Genomic_DNA"/>
</dbReference>
<dbReference type="Pfam" id="PF01381">
    <property type="entry name" value="HTH_3"/>
    <property type="match status" value="1"/>
</dbReference>
<dbReference type="SMART" id="SM00530">
    <property type="entry name" value="HTH_XRE"/>
    <property type="match status" value="1"/>
</dbReference>
<dbReference type="CDD" id="cd00093">
    <property type="entry name" value="HTH_XRE"/>
    <property type="match status" value="1"/>
</dbReference>
<dbReference type="PROSITE" id="PS50943">
    <property type="entry name" value="HTH_CROC1"/>
    <property type="match status" value="1"/>
</dbReference>
<sequence length="100" mass="10744">MPTRPASDVFAKLLTKEQLAKASEKGELLKAGTLIARLREEVGLTQAEFAERLGVSQQAISKMEWGDDVKLGTLNRALSVLGASLYVHTAHGDLPLTTSP</sequence>
<protein>
    <submittedName>
        <fullName evidence="2">Helix-turn-helix protein</fullName>
    </submittedName>
</protein>
<evidence type="ECO:0000259" key="1">
    <source>
        <dbReference type="PROSITE" id="PS50943"/>
    </source>
</evidence>
<dbReference type="Gene3D" id="1.10.260.40">
    <property type="entry name" value="lambda repressor-like DNA-binding domains"/>
    <property type="match status" value="1"/>
</dbReference>
<dbReference type="KEGG" id="bmei:Spa11_00320"/>
<dbReference type="SUPFAM" id="SSF47413">
    <property type="entry name" value="lambda repressor-like DNA-binding domains"/>
    <property type="match status" value="1"/>
</dbReference>
<dbReference type="RefSeq" id="WP_145105130.1">
    <property type="nucleotide sequence ID" value="NZ_CP036349.1"/>
</dbReference>
<evidence type="ECO:0000313" key="2">
    <source>
        <dbReference type="EMBL" id="QDV71863.1"/>
    </source>
</evidence>
<dbReference type="InterPro" id="IPR010982">
    <property type="entry name" value="Lambda_DNA-bd_dom_sf"/>
</dbReference>